<dbReference type="InterPro" id="IPR001254">
    <property type="entry name" value="Trypsin_dom"/>
</dbReference>
<sequence>MKLLFAFLFAFVAVSVHADVESEEFWANLDMSTVVPVEDIPGFWEGRDEALLPGVANTRTGRIVGGQEASPGAHPYQAAVLMRFGGGTGLCGGSVISNRVVLTAAHCPINSLDSQIILGAHNRLVIEGTQHRQTIPSANYRLHANYNPSNLNNDIATMITNAVIPMSARIQSSVLPPVGNAELFAGEMATVSGWGRQCDGAGAACGTAANLRVVSNNIITNALCASTYGTNVVVASVICMATTGGRGTCNGDSGGPLTVGRAGGRWQVGVVSFGAAAGCERGFPAGFARVTSFRTWINNNMS</sequence>
<dbReference type="Gene3D" id="2.40.10.10">
    <property type="entry name" value="Trypsin-like serine proteases"/>
    <property type="match status" value="1"/>
</dbReference>
<protein>
    <submittedName>
        <fullName evidence="10">CLUMA_CG004582, isoform A</fullName>
    </submittedName>
</protein>
<dbReference type="PROSITE" id="PS00135">
    <property type="entry name" value="TRYPSIN_SER"/>
    <property type="match status" value="1"/>
</dbReference>
<dbReference type="STRING" id="568069.A0A1J1HSA6"/>
<gene>
    <name evidence="10" type="primary">similar to Chymotrypsin BI</name>
    <name evidence="10" type="ORF">CLUMA_CG004582</name>
</gene>
<dbReference type="GO" id="GO:0004252">
    <property type="term" value="F:serine-type endopeptidase activity"/>
    <property type="evidence" value="ECO:0007669"/>
    <property type="project" value="InterPro"/>
</dbReference>
<dbReference type="PROSITE" id="PS00134">
    <property type="entry name" value="TRYPSIN_HIS"/>
    <property type="match status" value="1"/>
</dbReference>
<keyword evidence="5" id="KW-1015">Disulfide bond</keyword>
<dbReference type="PRINTS" id="PR00722">
    <property type="entry name" value="CHYMOTRYPSIN"/>
</dbReference>
<dbReference type="InterPro" id="IPR009003">
    <property type="entry name" value="Peptidase_S1_PA"/>
</dbReference>
<keyword evidence="2" id="KW-0222">Digestion</keyword>
<dbReference type="CDD" id="cd00190">
    <property type="entry name" value="Tryp_SPc"/>
    <property type="match status" value="1"/>
</dbReference>
<dbReference type="Proteomes" id="UP000183832">
    <property type="component" value="Unassembled WGS sequence"/>
</dbReference>
<keyword evidence="8" id="KW-0732">Signal</keyword>
<dbReference type="AlphaFoldDB" id="A0A1J1HSA6"/>
<organism evidence="10 11">
    <name type="scientific">Clunio marinus</name>
    <dbReference type="NCBI Taxonomy" id="568069"/>
    <lineage>
        <taxon>Eukaryota</taxon>
        <taxon>Metazoa</taxon>
        <taxon>Ecdysozoa</taxon>
        <taxon>Arthropoda</taxon>
        <taxon>Hexapoda</taxon>
        <taxon>Insecta</taxon>
        <taxon>Pterygota</taxon>
        <taxon>Neoptera</taxon>
        <taxon>Endopterygota</taxon>
        <taxon>Diptera</taxon>
        <taxon>Nematocera</taxon>
        <taxon>Chironomoidea</taxon>
        <taxon>Chironomidae</taxon>
        <taxon>Clunio</taxon>
    </lineage>
</organism>
<evidence type="ECO:0000256" key="6">
    <source>
        <dbReference type="ARBA" id="ARBA00024195"/>
    </source>
</evidence>
<dbReference type="InterPro" id="IPR033116">
    <property type="entry name" value="TRYPSIN_SER"/>
</dbReference>
<proteinExistence type="inferred from homology"/>
<dbReference type="SUPFAM" id="SSF50494">
    <property type="entry name" value="Trypsin-like serine proteases"/>
    <property type="match status" value="1"/>
</dbReference>
<dbReference type="PANTHER" id="PTHR24276:SF98">
    <property type="entry name" value="FI18310P1-RELATED"/>
    <property type="match status" value="1"/>
</dbReference>
<dbReference type="OrthoDB" id="5565075at2759"/>
<dbReference type="PROSITE" id="PS50240">
    <property type="entry name" value="TRYPSIN_DOM"/>
    <property type="match status" value="1"/>
</dbReference>
<dbReference type="InterPro" id="IPR043504">
    <property type="entry name" value="Peptidase_S1_PA_chymotrypsin"/>
</dbReference>
<dbReference type="PANTHER" id="PTHR24276">
    <property type="entry name" value="POLYSERASE-RELATED"/>
    <property type="match status" value="1"/>
</dbReference>
<evidence type="ECO:0000313" key="11">
    <source>
        <dbReference type="Proteomes" id="UP000183832"/>
    </source>
</evidence>
<evidence type="ECO:0000259" key="9">
    <source>
        <dbReference type="PROSITE" id="PS50240"/>
    </source>
</evidence>
<name>A0A1J1HSA6_9DIPT</name>
<keyword evidence="3 7" id="KW-0378">Hydrolase</keyword>
<evidence type="ECO:0000256" key="2">
    <source>
        <dbReference type="ARBA" id="ARBA00022757"/>
    </source>
</evidence>
<evidence type="ECO:0000256" key="1">
    <source>
        <dbReference type="ARBA" id="ARBA00022670"/>
    </source>
</evidence>
<dbReference type="EMBL" id="CVRI01000020">
    <property type="protein sequence ID" value="CRK90893.1"/>
    <property type="molecule type" value="Genomic_DNA"/>
</dbReference>
<feature type="domain" description="Peptidase S1" evidence="9">
    <location>
        <begin position="63"/>
        <end position="302"/>
    </location>
</feature>
<evidence type="ECO:0000313" key="10">
    <source>
        <dbReference type="EMBL" id="CRK90893.1"/>
    </source>
</evidence>
<comment type="similarity">
    <text evidence="6">Belongs to the peptidase S1 family. CLIP subfamily.</text>
</comment>
<dbReference type="InterPro" id="IPR018114">
    <property type="entry name" value="TRYPSIN_HIS"/>
</dbReference>
<dbReference type="InterPro" id="IPR050430">
    <property type="entry name" value="Peptidase_S1"/>
</dbReference>
<dbReference type="GO" id="GO:0007586">
    <property type="term" value="P:digestion"/>
    <property type="evidence" value="ECO:0007669"/>
    <property type="project" value="UniProtKB-KW"/>
</dbReference>
<evidence type="ECO:0000256" key="5">
    <source>
        <dbReference type="ARBA" id="ARBA00023157"/>
    </source>
</evidence>
<dbReference type="GO" id="GO:0006508">
    <property type="term" value="P:proteolysis"/>
    <property type="evidence" value="ECO:0007669"/>
    <property type="project" value="UniProtKB-KW"/>
</dbReference>
<evidence type="ECO:0000256" key="4">
    <source>
        <dbReference type="ARBA" id="ARBA00022825"/>
    </source>
</evidence>
<accession>A0A1J1HSA6</accession>
<dbReference type="SMART" id="SM00020">
    <property type="entry name" value="Tryp_SPc"/>
    <property type="match status" value="1"/>
</dbReference>
<dbReference type="InterPro" id="IPR001314">
    <property type="entry name" value="Peptidase_S1A"/>
</dbReference>
<evidence type="ECO:0000256" key="3">
    <source>
        <dbReference type="ARBA" id="ARBA00022801"/>
    </source>
</evidence>
<feature type="chain" id="PRO_5012294813" evidence="8">
    <location>
        <begin position="19"/>
        <end position="302"/>
    </location>
</feature>
<keyword evidence="4 7" id="KW-0720">Serine protease</keyword>
<feature type="signal peptide" evidence="8">
    <location>
        <begin position="1"/>
        <end position="18"/>
    </location>
</feature>
<keyword evidence="1 7" id="KW-0645">Protease</keyword>
<reference evidence="10 11" key="1">
    <citation type="submission" date="2015-04" db="EMBL/GenBank/DDBJ databases">
        <authorList>
            <person name="Syromyatnikov M.Y."/>
            <person name="Popov V.N."/>
        </authorList>
    </citation>
    <scope>NUCLEOTIDE SEQUENCE [LARGE SCALE GENOMIC DNA]</scope>
</reference>
<keyword evidence="11" id="KW-1185">Reference proteome</keyword>
<dbReference type="Pfam" id="PF00089">
    <property type="entry name" value="Trypsin"/>
    <property type="match status" value="1"/>
</dbReference>
<evidence type="ECO:0000256" key="7">
    <source>
        <dbReference type="RuleBase" id="RU363034"/>
    </source>
</evidence>
<evidence type="ECO:0000256" key="8">
    <source>
        <dbReference type="SAM" id="SignalP"/>
    </source>
</evidence>